<dbReference type="Pfam" id="PF22091">
    <property type="entry name" value="DUF6941"/>
    <property type="match status" value="1"/>
</dbReference>
<dbReference type="AlphaFoldDB" id="A0A3B0T7N2"/>
<evidence type="ECO:0000313" key="1">
    <source>
        <dbReference type="EMBL" id="VAW09337.1"/>
    </source>
</evidence>
<dbReference type="InterPro" id="IPR054221">
    <property type="entry name" value="DUF6941"/>
</dbReference>
<reference evidence="1" key="1">
    <citation type="submission" date="2018-06" db="EMBL/GenBank/DDBJ databases">
        <authorList>
            <person name="Zhirakovskaya E."/>
        </authorList>
    </citation>
    <scope>NUCLEOTIDE SEQUENCE</scope>
</reference>
<name>A0A3B0T7N2_9ZZZZ</name>
<sequence>MKITTAMLADAAQVQGGKLFVMGGGFDTISARKFPVVHRAITVALIAEVQPDERHRELEIAVNLIDEDGQDIGVAAQGRLRVGAPPTLPPGSPSYVPIVTPFYNVRFPTPMGYAFAVRFEDEELTRITFRIVQGE</sequence>
<gene>
    <name evidence="1" type="ORF">MNBD_ACTINO02-706</name>
</gene>
<dbReference type="EMBL" id="UOEK01000560">
    <property type="protein sequence ID" value="VAW09337.1"/>
    <property type="molecule type" value="Genomic_DNA"/>
</dbReference>
<accession>A0A3B0T7N2</accession>
<organism evidence="1">
    <name type="scientific">hydrothermal vent metagenome</name>
    <dbReference type="NCBI Taxonomy" id="652676"/>
    <lineage>
        <taxon>unclassified sequences</taxon>
        <taxon>metagenomes</taxon>
        <taxon>ecological metagenomes</taxon>
    </lineage>
</organism>
<protein>
    <submittedName>
        <fullName evidence="1">Uncharacterized protein</fullName>
    </submittedName>
</protein>
<proteinExistence type="predicted"/>